<accession>A0A444UWJ7</accession>
<feature type="compositionally biased region" description="Acidic residues" evidence="1">
    <location>
        <begin position="198"/>
        <end position="216"/>
    </location>
</feature>
<name>A0A444UWJ7_ACIRT</name>
<dbReference type="EMBL" id="SCEB01006128">
    <property type="protein sequence ID" value="RXM92517.1"/>
    <property type="molecule type" value="Genomic_DNA"/>
</dbReference>
<reference evidence="2 3" key="1">
    <citation type="submission" date="2019-01" db="EMBL/GenBank/DDBJ databases">
        <title>Draft Genome and Complete Hox-Cluster Characterization of the Sterlet Sturgeon (Acipenser ruthenus).</title>
        <authorList>
            <person name="Wei Q."/>
        </authorList>
    </citation>
    <scope>NUCLEOTIDE SEQUENCE [LARGE SCALE GENOMIC DNA]</scope>
    <source>
        <strain evidence="2">WHYD16114868_AA</strain>
        <tissue evidence="2">Blood</tissue>
    </source>
</reference>
<feature type="compositionally biased region" description="Low complexity" evidence="1">
    <location>
        <begin position="127"/>
        <end position="136"/>
    </location>
</feature>
<feature type="compositionally biased region" description="Acidic residues" evidence="1">
    <location>
        <begin position="73"/>
        <end position="84"/>
    </location>
</feature>
<feature type="compositionally biased region" description="Polar residues" evidence="1">
    <location>
        <begin position="304"/>
        <end position="318"/>
    </location>
</feature>
<gene>
    <name evidence="2" type="ORF">EOD39_20052</name>
</gene>
<feature type="compositionally biased region" description="Polar residues" evidence="1">
    <location>
        <begin position="232"/>
        <end position="252"/>
    </location>
</feature>
<feature type="compositionally biased region" description="Basic and acidic residues" evidence="1">
    <location>
        <begin position="139"/>
        <end position="156"/>
    </location>
</feature>
<proteinExistence type="predicted"/>
<evidence type="ECO:0000313" key="3">
    <source>
        <dbReference type="Proteomes" id="UP000289886"/>
    </source>
</evidence>
<comment type="caution">
    <text evidence="2">The sequence shown here is derived from an EMBL/GenBank/DDBJ whole genome shotgun (WGS) entry which is preliminary data.</text>
</comment>
<dbReference type="Proteomes" id="UP000289886">
    <property type="component" value="Unassembled WGS sequence"/>
</dbReference>
<feature type="region of interest" description="Disordered" evidence="1">
    <location>
        <begin position="273"/>
        <end position="318"/>
    </location>
</feature>
<protein>
    <submittedName>
        <fullName evidence="2">Uncharacterized protein</fullName>
    </submittedName>
</protein>
<feature type="region of interest" description="Disordered" evidence="1">
    <location>
        <begin position="19"/>
        <end position="261"/>
    </location>
</feature>
<feature type="compositionally biased region" description="Basic and acidic residues" evidence="1">
    <location>
        <begin position="85"/>
        <end position="100"/>
    </location>
</feature>
<keyword evidence="3" id="KW-1185">Reference proteome</keyword>
<feature type="compositionally biased region" description="Basic and acidic residues" evidence="1">
    <location>
        <begin position="107"/>
        <end position="116"/>
    </location>
</feature>
<dbReference type="AlphaFoldDB" id="A0A444UWJ7"/>
<sequence length="318" mass="35257">MVYSLSDLKSSGPLLFVDNKVKKQSSVSQSSDLLDDHEETSSSSLDQDDQIAWLNAVEKHGAPEEPSEGAADPSDEWDEYEEVPQEEKYEDVPQSEEHNETGQWENLKWHFDDDGTQRPGWVKGSGADQSEGAAQSEEAEQHKWLEGEGADDRTWDDVEGTDSDYVSSDEDYHDAMDEGDLQSDGMDPIEWSEHTDQLDWDGDEGYSPSDWDEDEGIVQSEGGLENGKADENQSNETILSEEFQGNRTSLSEAHTEGANYSEWGASVGTVQDAESAGGFGVPPGHPTEQQDAPDELKARMRRNPAQSTWGKMLTDNQE</sequence>
<organism evidence="2 3">
    <name type="scientific">Acipenser ruthenus</name>
    <name type="common">Sterlet sturgeon</name>
    <dbReference type="NCBI Taxonomy" id="7906"/>
    <lineage>
        <taxon>Eukaryota</taxon>
        <taxon>Metazoa</taxon>
        <taxon>Chordata</taxon>
        <taxon>Craniata</taxon>
        <taxon>Vertebrata</taxon>
        <taxon>Euteleostomi</taxon>
        <taxon>Actinopterygii</taxon>
        <taxon>Chondrostei</taxon>
        <taxon>Acipenseriformes</taxon>
        <taxon>Acipenseridae</taxon>
        <taxon>Acipenser</taxon>
    </lineage>
</organism>
<evidence type="ECO:0000313" key="2">
    <source>
        <dbReference type="EMBL" id="RXM92517.1"/>
    </source>
</evidence>
<feature type="compositionally biased region" description="Acidic residues" evidence="1">
    <location>
        <begin position="157"/>
        <end position="181"/>
    </location>
</feature>
<evidence type="ECO:0000256" key="1">
    <source>
        <dbReference type="SAM" id="MobiDB-lite"/>
    </source>
</evidence>